<dbReference type="RefSeq" id="XP_016459311.1">
    <property type="nucleotide sequence ID" value="XM_016603825.1"/>
</dbReference>
<evidence type="ECO:0000313" key="2">
    <source>
        <dbReference type="RefSeq" id="XP_016459311.1"/>
    </source>
</evidence>
<dbReference type="PaxDb" id="4097-A0A1S3Z4I8"/>
<gene>
    <name evidence="2" type="primary">LOC107782887</name>
</gene>
<reference evidence="2" key="2">
    <citation type="submission" date="2025-08" db="UniProtKB">
        <authorList>
            <consortium name="RefSeq"/>
        </authorList>
    </citation>
    <scope>IDENTIFICATION</scope>
    <source>
        <tissue evidence="2">Leaf</tissue>
    </source>
</reference>
<dbReference type="AlphaFoldDB" id="A0A1S3Z4I8"/>
<reference evidence="1" key="1">
    <citation type="journal article" date="2014" name="Nat. Commun.">
        <title>The tobacco genome sequence and its comparison with those of tomato and potato.</title>
        <authorList>
            <person name="Sierro N."/>
            <person name="Battey J.N."/>
            <person name="Ouadi S."/>
            <person name="Bakaher N."/>
            <person name="Bovet L."/>
            <person name="Willig A."/>
            <person name="Goepfert S."/>
            <person name="Peitsch M.C."/>
            <person name="Ivanov N.V."/>
        </authorList>
    </citation>
    <scope>NUCLEOTIDE SEQUENCE [LARGE SCALE GENOMIC DNA]</scope>
</reference>
<proteinExistence type="predicted"/>
<dbReference type="Proteomes" id="UP000790787">
    <property type="component" value="Chromosome 16"/>
</dbReference>
<dbReference type="GeneID" id="107782887"/>
<dbReference type="KEGG" id="nta:107782887"/>
<protein>
    <submittedName>
        <fullName evidence="2">Uncharacterized protein LOC107782887 isoform X2</fullName>
    </submittedName>
    <submittedName>
        <fullName evidence="2">Uncharacterized protein isoform X1</fullName>
    </submittedName>
</protein>
<organism evidence="1 2">
    <name type="scientific">Nicotiana tabacum</name>
    <name type="common">Common tobacco</name>
    <dbReference type="NCBI Taxonomy" id="4097"/>
    <lineage>
        <taxon>Eukaryota</taxon>
        <taxon>Viridiplantae</taxon>
        <taxon>Streptophyta</taxon>
        <taxon>Embryophyta</taxon>
        <taxon>Tracheophyta</taxon>
        <taxon>Spermatophyta</taxon>
        <taxon>Magnoliopsida</taxon>
        <taxon>eudicotyledons</taxon>
        <taxon>Gunneridae</taxon>
        <taxon>Pentapetalae</taxon>
        <taxon>asterids</taxon>
        <taxon>lamiids</taxon>
        <taxon>Solanales</taxon>
        <taxon>Solanaceae</taxon>
        <taxon>Nicotianoideae</taxon>
        <taxon>Nicotianeae</taxon>
        <taxon>Nicotiana</taxon>
    </lineage>
</organism>
<keyword evidence="1" id="KW-1185">Reference proteome</keyword>
<evidence type="ECO:0000313" key="1">
    <source>
        <dbReference type="Proteomes" id="UP000790787"/>
    </source>
</evidence>
<name>A0A1S3Z4I8_TOBAC</name>
<sequence length="136" mass="15600">MQRTQERKKNPRVLYKSLILKLSGCCRINCLTGINWTGRIGSRSFEEPDLQASRLRVRTSFSSNAIEMARTRNSDTDTQDATKETIATIVAQGRTKKVLQPIFLYLKVRRESIDVSSKRMKSFYKNKKGLSKCYAS</sequence>
<accession>A0A1S3Z4I8</accession>
<dbReference type="RefSeq" id="XP_016459311.1">
    <property type="nucleotide sequence ID" value="XM_016603825.2"/>
</dbReference>